<feature type="transmembrane region" description="Helical" evidence="1">
    <location>
        <begin position="73"/>
        <end position="91"/>
    </location>
</feature>
<evidence type="ECO:0000256" key="1">
    <source>
        <dbReference type="SAM" id="Phobius"/>
    </source>
</evidence>
<feature type="non-terminal residue" evidence="2">
    <location>
        <position position="1"/>
    </location>
</feature>
<dbReference type="EMBL" id="CATQJA010002641">
    <property type="protein sequence ID" value="CAJ0575898.1"/>
    <property type="molecule type" value="Genomic_DNA"/>
</dbReference>
<evidence type="ECO:0000313" key="2">
    <source>
        <dbReference type="EMBL" id="CAJ0575898.1"/>
    </source>
</evidence>
<protein>
    <submittedName>
        <fullName evidence="2">Uncharacterized protein</fullName>
    </submittedName>
</protein>
<name>A0AA36G7V7_9BILA</name>
<keyword evidence="3" id="KW-1185">Reference proteome</keyword>
<evidence type="ECO:0000313" key="3">
    <source>
        <dbReference type="Proteomes" id="UP001177023"/>
    </source>
</evidence>
<keyword evidence="1" id="KW-1133">Transmembrane helix</keyword>
<dbReference type="Proteomes" id="UP001177023">
    <property type="component" value="Unassembled WGS sequence"/>
</dbReference>
<reference evidence="2" key="1">
    <citation type="submission" date="2023-06" db="EMBL/GenBank/DDBJ databases">
        <authorList>
            <person name="Delattre M."/>
        </authorList>
    </citation>
    <scope>NUCLEOTIDE SEQUENCE</scope>
    <source>
        <strain evidence="2">AF72</strain>
    </source>
</reference>
<organism evidence="2 3">
    <name type="scientific">Mesorhabditis spiculigera</name>
    <dbReference type="NCBI Taxonomy" id="96644"/>
    <lineage>
        <taxon>Eukaryota</taxon>
        <taxon>Metazoa</taxon>
        <taxon>Ecdysozoa</taxon>
        <taxon>Nematoda</taxon>
        <taxon>Chromadorea</taxon>
        <taxon>Rhabditida</taxon>
        <taxon>Rhabditina</taxon>
        <taxon>Rhabditomorpha</taxon>
        <taxon>Rhabditoidea</taxon>
        <taxon>Rhabditidae</taxon>
        <taxon>Mesorhabditinae</taxon>
        <taxon>Mesorhabditis</taxon>
    </lineage>
</organism>
<keyword evidence="1" id="KW-0472">Membrane</keyword>
<gene>
    <name evidence="2" type="ORF">MSPICULIGERA_LOCUS14200</name>
</gene>
<feature type="transmembrane region" description="Helical" evidence="1">
    <location>
        <begin position="6"/>
        <end position="28"/>
    </location>
</feature>
<dbReference type="AlphaFoldDB" id="A0AA36G7V7"/>
<comment type="caution">
    <text evidence="2">The sequence shown here is derived from an EMBL/GenBank/DDBJ whole genome shotgun (WGS) entry which is preliminary data.</text>
</comment>
<feature type="transmembrane region" description="Helical" evidence="1">
    <location>
        <begin position="35"/>
        <end position="53"/>
    </location>
</feature>
<keyword evidence="1" id="KW-0812">Transmembrane</keyword>
<sequence>MFYAFFLPIAGLTLFSIPIHVYTILIILKKSRLAFSVRVLMVALAVLRLASAISRSFFAMCTHRTNCWHQMAGYAYATLTNIVVTTFYMVVNRAMVFLELGLSINRLRSAWLFGS</sequence>
<accession>A0AA36G7V7</accession>
<proteinExistence type="predicted"/>